<dbReference type="AlphaFoldDB" id="A0A0B2QM44"/>
<dbReference type="InterPro" id="IPR044810">
    <property type="entry name" value="WRKY_plant"/>
</dbReference>
<feature type="domain" description="WRKY" evidence="7">
    <location>
        <begin position="242"/>
        <end position="308"/>
    </location>
</feature>
<dbReference type="SUPFAM" id="SSF118290">
    <property type="entry name" value="WRKY DNA-binding domain"/>
    <property type="match status" value="1"/>
</dbReference>
<keyword evidence="4" id="KW-0804">Transcription</keyword>
<dbReference type="PANTHER" id="PTHR31282">
    <property type="entry name" value="WRKY TRANSCRIPTION FACTOR 21-RELATED"/>
    <property type="match status" value="1"/>
</dbReference>
<evidence type="ECO:0000256" key="2">
    <source>
        <dbReference type="ARBA" id="ARBA00023015"/>
    </source>
</evidence>
<feature type="region of interest" description="Disordered" evidence="6">
    <location>
        <begin position="97"/>
        <end position="116"/>
    </location>
</feature>
<dbReference type="GO" id="GO:0005516">
    <property type="term" value="F:calmodulin binding"/>
    <property type="evidence" value="ECO:0007669"/>
    <property type="project" value="UniProtKB-ARBA"/>
</dbReference>
<protein>
    <submittedName>
        <fullName evidence="8">Putative WRKY transcription factor 7</fullName>
    </submittedName>
</protein>
<dbReference type="FunFam" id="2.20.25.80:FF:000004">
    <property type="entry name" value="WRKY transcription factor 65"/>
    <property type="match status" value="1"/>
</dbReference>
<dbReference type="Pfam" id="PF03106">
    <property type="entry name" value="WRKY"/>
    <property type="match status" value="1"/>
</dbReference>
<dbReference type="GO" id="GO:0005634">
    <property type="term" value="C:nucleus"/>
    <property type="evidence" value="ECO:0007669"/>
    <property type="project" value="UniProtKB-SubCell"/>
</dbReference>
<gene>
    <name evidence="8" type="ORF">glysoja_041166</name>
</gene>
<dbReference type="InterPro" id="IPR003657">
    <property type="entry name" value="WRKY_dom"/>
</dbReference>
<sequence>MLLAVSDGNTIAVKEAASAGIHSVEKLVNMILNQHREGGSELEAVADVAVNRFSEVISLLEKPTTTRTTGHARFRRAPTTAPPVPVVQLQQMVHDSKHKLQQQQNETEQKQQTSAFKVYCPPPPPPLPQNQNHQEQPFILPLHNNEANGSTTNSYVSTLSMDTESLQRSCLSSSGFQISHMSHQGGSFVRKPPLSTNSVKRKCNSTGFPDTKCGSSSAQCHCYKKRKLRLKRVIRVPAISSKNADIPPDEYSWRKYGQKPIKGSPHPRGYYKCTSVRGCPARKHVERAVDDSNMLVVTYEGEHNHSQITSEVANVILESS</sequence>
<dbReference type="Pfam" id="PF10533">
    <property type="entry name" value="Plant_zn_clust"/>
    <property type="match status" value="1"/>
</dbReference>
<evidence type="ECO:0000256" key="6">
    <source>
        <dbReference type="SAM" id="MobiDB-lite"/>
    </source>
</evidence>
<keyword evidence="5" id="KW-0539">Nucleus</keyword>
<evidence type="ECO:0000313" key="8">
    <source>
        <dbReference type="EMBL" id="KHN22491.1"/>
    </source>
</evidence>
<dbReference type="GO" id="GO:0003700">
    <property type="term" value="F:DNA-binding transcription factor activity"/>
    <property type="evidence" value="ECO:0007669"/>
    <property type="project" value="InterPro"/>
</dbReference>
<dbReference type="SMART" id="SM00774">
    <property type="entry name" value="WRKY"/>
    <property type="match status" value="1"/>
</dbReference>
<dbReference type="EMBL" id="KN657291">
    <property type="protein sequence ID" value="KHN22491.1"/>
    <property type="molecule type" value="Genomic_DNA"/>
</dbReference>
<accession>A0A0B2QM44</accession>
<dbReference type="Gene3D" id="2.20.25.80">
    <property type="entry name" value="WRKY domain"/>
    <property type="match status" value="1"/>
</dbReference>
<keyword evidence="3" id="KW-0238">DNA-binding</keyword>
<proteinExistence type="predicted"/>
<name>A0A0B2QM44_GLYSO</name>
<dbReference type="InterPro" id="IPR018872">
    <property type="entry name" value="Zn-cluster-dom"/>
</dbReference>
<comment type="subcellular location">
    <subcellularLocation>
        <location evidence="1">Nucleus</location>
    </subcellularLocation>
</comment>
<dbReference type="Proteomes" id="UP000053555">
    <property type="component" value="Unassembled WGS sequence"/>
</dbReference>
<feature type="compositionally biased region" description="Low complexity" evidence="6">
    <location>
        <begin position="101"/>
        <end position="113"/>
    </location>
</feature>
<keyword evidence="2" id="KW-0805">Transcription regulation</keyword>
<dbReference type="PROSITE" id="PS50811">
    <property type="entry name" value="WRKY"/>
    <property type="match status" value="1"/>
</dbReference>
<evidence type="ECO:0000256" key="5">
    <source>
        <dbReference type="ARBA" id="ARBA00023242"/>
    </source>
</evidence>
<evidence type="ECO:0000256" key="3">
    <source>
        <dbReference type="ARBA" id="ARBA00023125"/>
    </source>
</evidence>
<evidence type="ECO:0000256" key="4">
    <source>
        <dbReference type="ARBA" id="ARBA00023163"/>
    </source>
</evidence>
<evidence type="ECO:0000259" key="7">
    <source>
        <dbReference type="PROSITE" id="PS50811"/>
    </source>
</evidence>
<reference evidence="8" key="1">
    <citation type="submission" date="2014-07" db="EMBL/GenBank/DDBJ databases">
        <title>Identification of a novel salt tolerance gene in wild soybean by whole-genome sequencing.</title>
        <authorList>
            <person name="Lam H.-M."/>
            <person name="Qi X."/>
            <person name="Li M.-W."/>
            <person name="Liu X."/>
            <person name="Xie M."/>
            <person name="Ni M."/>
            <person name="Xu X."/>
        </authorList>
    </citation>
    <scope>NUCLEOTIDE SEQUENCE [LARGE SCALE GENOMIC DNA]</scope>
    <source>
        <tissue evidence="8">Root</tissue>
    </source>
</reference>
<evidence type="ECO:0000256" key="1">
    <source>
        <dbReference type="ARBA" id="ARBA00004123"/>
    </source>
</evidence>
<dbReference type="GO" id="GO:0043565">
    <property type="term" value="F:sequence-specific DNA binding"/>
    <property type="evidence" value="ECO:0007669"/>
    <property type="project" value="InterPro"/>
</dbReference>
<dbReference type="InterPro" id="IPR036576">
    <property type="entry name" value="WRKY_dom_sf"/>
</dbReference>
<organism evidence="8">
    <name type="scientific">Glycine soja</name>
    <name type="common">Wild soybean</name>
    <dbReference type="NCBI Taxonomy" id="3848"/>
    <lineage>
        <taxon>Eukaryota</taxon>
        <taxon>Viridiplantae</taxon>
        <taxon>Streptophyta</taxon>
        <taxon>Embryophyta</taxon>
        <taxon>Tracheophyta</taxon>
        <taxon>Spermatophyta</taxon>
        <taxon>Magnoliopsida</taxon>
        <taxon>eudicotyledons</taxon>
        <taxon>Gunneridae</taxon>
        <taxon>Pentapetalae</taxon>
        <taxon>rosids</taxon>
        <taxon>fabids</taxon>
        <taxon>Fabales</taxon>
        <taxon>Fabaceae</taxon>
        <taxon>Papilionoideae</taxon>
        <taxon>50 kb inversion clade</taxon>
        <taxon>NPAAA clade</taxon>
        <taxon>indigoferoid/millettioid clade</taxon>
        <taxon>Phaseoleae</taxon>
        <taxon>Glycine</taxon>
        <taxon>Glycine subgen. Soja</taxon>
    </lineage>
</organism>